<organism evidence="2">
    <name type="scientific">Tetraodon nigroviridis</name>
    <name type="common">Spotted green pufferfish</name>
    <name type="synonym">Chelonodon nigroviridis</name>
    <dbReference type="NCBI Taxonomy" id="99883"/>
    <lineage>
        <taxon>Eukaryota</taxon>
        <taxon>Metazoa</taxon>
        <taxon>Chordata</taxon>
        <taxon>Craniata</taxon>
        <taxon>Vertebrata</taxon>
        <taxon>Euteleostomi</taxon>
        <taxon>Actinopterygii</taxon>
        <taxon>Neopterygii</taxon>
        <taxon>Teleostei</taxon>
        <taxon>Neoteleostei</taxon>
        <taxon>Acanthomorphata</taxon>
        <taxon>Eupercaria</taxon>
        <taxon>Tetraodontiformes</taxon>
        <taxon>Tetradontoidea</taxon>
        <taxon>Tetraodontidae</taxon>
        <taxon>Tetraodon</taxon>
    </lineage>
</organism>
<comment type="caution">
    <text evidence="2">The sequence shown here is derived from an EMBL/GenBank/DDBJ whole genome shotgun (WGS) entry which is preliminary data.</text>
</comment>
<feature type="region of interest" description="Disordered" evidence="1">
    <location>
        <begin position="1"/>
        <end position="49"/>
    </location>
</feature>
<protein>
    <submittedName>
        <fullName evidence="2">(spotted green pufferfish) hypothetical protein</fullName>
    </submittedName>
</protein>
<gene>
    <name evidence="2" type="ORF">GSTENG00019901001</name>
</gene>
<evidence type="ECO:0000256" key="1">
    <source>
        <dbReference type="SAM" id="MobiDB-lite"/>
    </source>
</evidence>
<dbReference type="AlphaFoldDB" id="Q4SDS3"/>
<dbReference type="KEGG" id="tng:GSTEN00019901G001"/>
<sequence length="132" mass="14206">MALMDKHKQVKRQRLDRICEGLREDSGGVSASGGRGEGSRPQTAGKRASCLFKRRQGPAAAPGPSRAMLMRLVLVGRPSKQPRAIGGPPWGRVWAWRTAGIQPASPEQADKPGRKRAREGRVGGRKTGSQTS</sequence>
<reference evidence="2" key="2">
    <citation type="submission" date="2004-02" db="EMBL/GenBank/DDBJ databases">
        <authorList>
            <consortium name="Genoscope"/>
            <consortium name="Whitehead Institute Centre for Genome Research"/>
        </authorList>
    </citation>
    <scope>NUCLEOTIDE SEQUENCE</scope>
</reference>
<accession>Q4SDS3</accession>
<reference evidence="2" key="1">
    <citation type="journal article" date="2004" name="Nature">
        <title>Genome duplication in the teleost fish Tetraodon nigroviridis reveals the early vertebrate proto-karyotype.</title>
        <authorList>
            <person name="Jaillon O."/>
            <person name="Aury J.-M."/>
            <person name="Brunet F."/>
            <person name="Petit J.-L."/>
            <person name="Stange-Thomann N."/>
            <person name="Mauceli E."/>
            <person name="Bouneau L."/>
            <person name="Fischer C."/>
            <person name="Ozouf-Costaz C."/>
            <person name="Bernot A."/>
            <person name="Nicaud S."/>
            <person name="Jaffe D."/>
            <person name="Fisher S."/>
            <person name="Lutfalla G."/>
            <person name="Dossat C."/>
            <person name="Segurens B."/>
            <person name="Dasilva C."/>
            <person name="Salanoubat M."/>
            <person name="Levy M."/>
            <person name="Boudet N."/>
            <person name="Castellano S."/>
            <person name="Anthouard V."/>
            <person name="Jubin C."/>
            <person name="Castelli V."/>
            <person name="Katinka M."/>
            <person name="Vacherie B."/>
            <person name="Biemont C."/>
            <person name="Skalli Z."/>
            <person name="Cattolico L."/>
            <person name="Poulain J."/>
            <person name="De Berardinis V."/>
            <person name="Cruaud C."/>
            <person name="Duprat S."/>
            <person name="Brottier P."/>
            <person name="Coutanceau J.-P."/>
            <person name="Gouzy J."/>
            <person name="Parra G."/>
            <person name="Lardier G."/>
            <person name="Chapple C."/>
            <person name="McKernan K.J."/>
            <person name="McEwan P."/>
            <person name="Bosak S."/>
            <person name="Kellis M."/>
            <person name="Volff J.-N."/>
            <person name="Guigo R."/>
            <person name="Zody M.C."/>
            <person name="Mesirov J."/>
            <person name="Lindblad-Toh K."/>
            <person name="Birren B."/>
            <person name="Nusbaum C."/>
            <person name="Kahn D."/>
            <person name="Robinson-Rechavi M."/>
            <person name="Laudet V."/>
            <person name="Schachter V."/>
            <person name="Quetier F."/>
            <person name="Saurin W."/>
            <person name="Scarpelli C."/>
            <person name="Wincker P."/>
            <person name="Lander E.S."/>
            <person name="Weissenbach J."/>
            <person name="Roest Crollius H."/>
        </authorList>
    </citation>
    <scope>NUCLEOTIDE SEQUENCE [LARGE SCALE GENOMIC DNA]</scope>
</reference>
<feature type="compositionally biased region" description="Basic and acidic residues" evidence="1">
    <location>
        <begin position="1"/>
        <end position="26"/>
    </location>
</feature>
<dbReference type="EMBL" id="CAAE01014632">
    <property type="protein sequence ID" value="CAG01209.1"/>
    <property type="molecule type" value="Genomic_DNA"/>
</dbReference>
<proteinExistence type="predicted"/>
<feature type="region of interest" description="Disordered" evidence="1">
    <location>
        <begin position="96"/>
        <end position="132"/>
    </location>
</feature>
<evidence type="ECO:0000313" key="2">
    <source>
        <dbReference type="EMBL" id="CAG01209.1"/>
    </source>
</evidence>
<name>Q4SDS3_TETNG</name>